<comment type="caution">
    <text evidence="2">The sequence shown here is derived from an EMBL/GenBank/DDBJ whole genome shotgun (WGS) entry which is preliminary data.</text>
</comment>
<feature type="region of interest" description="Disordered" evidence="1">
    <location>
        <begin position="112"/>
        <end position="178"/>
    </location>
</feature>
<gene>
    <name evidence="2" type="ORF">GCM10010260_83020</name>
</gene>
<dbReference type="Proteomes" id="UP000618795">
    <property type="component" value="Unassembled WGS sequence"/>
</dbReference>
<dbReference type="AlphaFoldDB" id="A0A918MGL3"/>
<feature type="compositionally biased region" description="Basic residues" evidence="1">
    <location>
        <begin position="152"/>
        <end position="164"/>
    </location>
</feature>
<accession>A0A918MGL3</accession>
<proteinExistence type="predicted"/>
<evidence type="ECO:0000313" key="3">
    <source>
        <dbReference type="Proteomes" id="UP000618795"/>
    </source>
</evidence>
<dbReference type="EMBL" id="BMTD01000038">
    <property type="protein sequence ID" value="GGV29879.1"/>
    <property type="molecule type" value="Genomic_DNA"/>
</dbReference>
<reference evidence="2" key="1">
    <citation type="journal article" date="2014" name="Int. J. Syst. Evol. Microbiol.">
        <title>Complete genome sequence of Corynebacterium casei LMG S-19264T (=DSM 44701T), isolated from a smear-ripened cheese.</title>
        <authorList>
            <consortium name="US DOE Joint Genome Institute (JGI-PGF)"/>
            <person name="Walter F."/>
            <person name="Albersmeier A."/>
            <person name="Kalinowski J."/>
            <person name="Ruckert C."/>
        </authorList>
    </citation>
    <scope>NUCLEOTIDE SEQUENCE</scope>
    <source>
        <strain evidence="2">JCM 4369</strain>
    </source>
</reference>
<protein>
    <submittedName>
        <fullName evidence="2">Uncharacterized protein</fullName>
    </submittedName>
</protein>
<sequence length="207" mass="23461">MGIVGVQRHIDVDRGLRALGIVVGQRHQLPGCRLNTVSPVPAESLNDFFLEAHTSPHCTLHWRGATRPEYWCTPEAVPLVNDRMPSVANRSFPASWRGARVVDWWRKERSWRARESSDGRPTPVRPVRSRLTDVAHRAPPSGPGHPGDDRRRRQPTRAAKRQRRAAMLTSDKDDRVVRSTVERDMRPVRIQVARCAQLSMCSGKSDD</sequence>
<evidence type="ECO:0000256" key="1">
    <source>
        <dbReference type="SAM" id="MobiDB-lite"/>
    </source>
</evidence>
<organism evidence="2 3">
    <name type="scientific">Streptomyces filipinensis</name>
    <dbReference type="NCBI Taxonomy" id="66887"/>
    <lineage>
        <taxon>Bacteria</taxon>
        <taxon>Bacillati</taxon>
        <taxon>Actinomycetota</taxon>
        <taxon>Actinomycetes</taxon>
        <taxon>Kitasatosporales</taxon>
        <taxon>Streptomycetaceae</taxon>
        <taxon>Streptomyces</taxon>
    </lineage>
</organism>
<reference evidence="2" key="2">
    <citation type="submission" date="2020-09" db="EMBL/GenBank/DDBJ databases">
        <authorList>
            <person name="Sun Q."/>
            <person name="Ohkuma M."/>
        </authorList>
    </citation>
    <scope>NUCLEOTIDE SEQUENCE</scope>
    <source>
        <strain evidence="2">JCM 4369</strain>
    </source>
</reference>
<keyword evidence="3" id="KW-1185">Reference proteome</keyword>
<name>A0A918MGL3_9ACTN</name>
<evidence type="ECO:0000313" key="2">
    <source>
        <dbReference type="EMBL" id="GGV29879.1"/>
    </source>
</evidence>